<feature type="region of interest" description="Disordered" evidence="2">
    <location>
        <begin position="50"/>
        <end position="117"/>
    </location>
</feature>
<feature type="compositionally biased region" description="Low complexity" evidence="2">
    <location>
        <begin position="51"/>
        <end position="108"/>
    </location>
</feature>
<dbReference type="PANTHER" id="PTHR43019">
    <property type="entry name" value="SERINE ENDOPROTEASE DEGS"/>
    <property type="match status" value="1"/>
</dbReference>
<protein>
    <submittedName>
        <fullName evidence="4">Trypsin-like peptidase</fullName>
    </submittedName>
</protein>
<dbReference type="SUPFAM" id="SSF50494">
    <property type="entry name" value="Trypsin-like serine proteases"/>
    <property type="match status" value="1"/>
</dbReference>
<dbReference type="Gene3D" id="2.40.10.10">
    <property type="entry name" value="Trypsin-like serine proteases"/>
    <property type="match status" value="2"/>
</dbReference>
<proteinExistence type="predicted"/>
<dbReference type="Pfam" id="PF13365">
    <property type="entry name" value="Trypsin_2"/>
    <property type="match status" value="1"/>
</dbReference>
<keyword evidence="5" id="KW-1185">Reference proteome</keyword>
<evidence type="ECO:0000256" key="2">
    <source>
        <dbReference type="SAM" id="MobiDB-lite"/>
    </source>
</evidence>
<dbReference type="PRINTS" id="PR00834">
    <property type="entry name" value="PROTEASES2C"/>
</dbReference>
<sequence>MIANFACPFCQAMLQMDASHAGAQVRCPACGQAFQLGALPEPEIPTATLVQPKAASPPQQQQHRSQPQPSHPQQPQRPTGRPPQQAHTPHPQARHPGPQRPGQPQYRHPTAEDTAREETKAKLMLAGIVVGAIVLIGVAVHFCIKYVEHVEGEASGLKEMARMDAAREKEAIREELAAQEKAEKAKEAKRTELRNFLSLQFCGGDDTVAGELLTAMEKVYDEAVEAFNSGQLPSDLPGFMEQSLIKKITASPVLRKFFGSRSAEDFAKTFYGSMERRRGNEGQGQTLGLLANYSSMGSGFFVSSDGWLLTNHHVVDNVTEVDIRTASGEILKAHVMKTDPKADLALLKTSGAAPEWLPLSDGQATLGASVFTVGYPRPTLQGVEPKFTDGTVSSLKGARDEASSYQISVPVQPGNSGGALVHLQSGWVIGVVRSAFDPSEAQNVNYAVKSTVARALIESTTAAKALLKVPVPANPADASTTIEKVKSATVLVLIPR</sequence>
<organism evidence="4 5">
    <name type="scientific">Roseimicrobium gellanilyticum</name>
    <dbReference type="NCBI Taxonomy" id="748857"/>
    <lineage>
        <taxon>Bacteria</taxon>
        <taxon>Pseudomonadati</taxon>
        <taxon>Verrucomicrobiota</taxon>
        <taxon>Verrucomicrobiia</taxon>
        <taxon>Verrucomicrobiales</taxon>
        <taxon>Verrucomicrobiaceae</taxon>
        <taxon>Roseimicrobium</taxon>
    </lineage>
</organism>
<dbReference type="InterPro" id="IPR043504">
    <property type="entry name" value="Peptidase_S1_PA_chymotrypsin"/>
</dbReference>
<dbReference type="AlphaFoldDB" id="A0A366HBW0"/>
<evidence type="ECO:0000313" key="4">
    <source>
        <dbReference type="EMBL" id="RBP39013.1"/>
    </source>
</evidence>
<dbReference type="PANTHER" id="PTHR43019:SF23">
    <property type="entry name" value="PROTEASE DO-LIKE 5, CHLOROPLASTIC"/>
    <property type="match status" value="1"/>
</dbReference>
<dbReference type="OrthoDB" id="200022at2"/>
<keyword evidence="3" id="KW-0812">Transmembrane</keyword>
<comment type="caution">
    <text evidence="4">The sequence shown here is derived from an EMBL/GenBank/DDBJ whole genome shotgun (WGS) entry which is preliminary data.</text>
</comment>
<name>A0A366HBW0_9BACT</name>
<dbReference type="InterPro" id="IPR009003">
    <property type="entry name" value="Peptidase_S1_PA"/>
</dbReference>
<feature type="transmembrane region" description="Helical" evidence="3">
    <location>
        <begin position="123"/>
        <end position="142"/>
    </location>
</feature>
<dbReference type="InterPro" id="IPR001940">
    <property type="entry name" value="Peptidase_S1C"/>
</dbReference>
<evidence type="ECO:0000313" key="5">
    <source>
        <dbReference type="Proteomes" id="UP000253426"/>
    </source>
</evidence>
<feature type="coiled-coil region" evidence="1">
    <location>
        <begin position="162"/>
        <end position="189"/>
    </location>
</feature>
<keyword evidence="3" id="KW-0472">Membrane</keyword>
<dbReference type="Proteomes" id="UP000253426">
    <property type="component" value="Unassembled WGS sequence"/>
</dbReference>
<dbReference type="SUPFAM" id="SSF81995">
    <property type="entry name" value="beta-sandwich domain of Sec23/24"/>
    <property type="match status" value="1"/>
</dbReference>
<gene>
    <name evidence="4" type="ORF">DES53_11036</name>
</gene>
<dbReference type="EMBL" id="QNRR01000010">
    <property type="protein sequence ID" value="RBP39013.1"/>
    <property type="molecule type" value="Genomic_DNA"/>
</dbReference>
<dbReference type="GO" id="GO:0004252">
    <property type="term" value="F:serine-type endopeptidase activity"/>
    <property type="evidence" value="ECO:0007669"/>
    <property type="project" value="InterPro"/>
</dbReference>
<accession>A0A366HBW0</accession>
<dbReference type="RefSeq" id="WP_113960785.1">
    <property type="nucleotide sequence ID" value="NZ_QNRR01000010.1"/>
</dbReference>
<reference evidence="4 5" key="1">
    <citation type="submission" date="2018-06" db="EMBL/GenBank/DDBJ databases">
        <title>Genomic Encyclopedia of Type Strains, Phase IV (KMG-IV): sequencing the most valuable type-strain genomes for metagenomic binning, comparative biology and taxonomic classification.</title>
        <authorList>
            <person name="Goeker M."/>
        </authorList>
    </citation>
    <scope>NUCLEOTIDE SEQUENCE [LARGE SCALE GENOMIC DNA]</scope>
    <source>
        <strain evidence="4 5">DSM 25532</strain>
    </source>
</reference>
<evidence type="ECO:0000256" key="3">
    <source>
        <dbReference type="SAM" id="Phobius"/>
    </source>
</evidence>
<keyword evidence="3" id="KW-1133">Transmembrane helix</keyword>
<dbReference type="GO" id="GO:0006508">
    <property type="term" value="P:proteolysis"/>
    <property type="evidence" value="ECO:0007669"/>
    <property type="project" value="InterPro"/>
</dbReference>
<keyword evidence="1" id="KW-0175">Coiled coil</keyword>
<evidence type="ECO:0000256" key="1">
    <source>
        <dbReference type="SAM" id="Coils"/>
    </source>
</evidence>